<dbReference type="Gene3D" id="3.40.50.1000">
    <property type="entry name" value="HAD superfamily/HAD-like"/>
    <property type="match status" value="1"/>
</dbReference>
<evidence type="ECO:0000256" key="1">
    <source>
        <dbReference type="ARBA" id="ARBA00022723"/>
    </source>
</evidence>
<keyword evidence="2 4" id="KW-0378">Hydrolase</keyword>
<dbReference type="Gene3D" id="1.20.1440.100">
    <property type="entry name" value="SG protein - dephosphorylation function"/>
    <property type="match status" value="1"/>
</dbReference>
<dbReference type="InterPro" id="IPR023214">
    <property type="entry name" value="HAD_sf"/>
</dbReference>
<dbReference type="KEGG" id="otk:C6570_12580"/>
<protein>
    <submittedName>
        <fullName evidence="4">HAD-IB family hydrolase</fullName>
    </submittedName>
</protein>
<dbReference type="InterPro" id="IPR036412">
    <property type="entry name" value="HAD-like_sf"/>
</dbReference>
<dbReference type="InterPro" id="IPR006385">
    <property type="entry name" value="HAD_hydro_SerB1"/>
</dbReference>
<organism evidence="4 5">
    <name type="scientific">Ottowia oryzae</name>
    <dbReference type="NCBI Taxonomy" id="2109914"/>
    <lineage>
        <taxon>Bacteria</taxon>
        <taxon>Pseudomonadati</taxon>
        <taxon>Pseudomonadota</taxon>
        <taxon>Betaproteobacteria</taxon>
        <taxon>Burkholderiales</taxon>
        <taxon>Comamonadaceae</taxon>
        <taxon>Ottowia</taxon>
    </lineage>
</organism>
<evidence type="ECO:0000256" key="2">
    <source>
        <dbReference type="ARBA" id="ARBA00022801"/>
    </source>
</evidence>
<proteinExistence type="predicted"/>
<gene>
    <name evidence="4" type="ORF">C6570_12580</name>
</gene>
<sequence length="226" mass="25283">MKLALFDLDHTLIPIDSDHAWGEFATRIGWADPQVFKRRNDEFYAQYKAGTLDIHEYIRFTTEPVRRHGASAAAEAQARFMREVVGPAITPQARALVESHRKAGDQIAIVTATNEFVTRPIAQSFGVDELIAVQLARGPGGWYSGDIAGTPSFREGKVTRVGEWLAARGRGWGDVDITFYSDSLNDLPLLEKSQQPVATNPDDTLRSIATQRGWRILDLFKEEQKQ</sequence>
<dbReference type="EMBL" id="CP027666">
    <property type="protein sequence ID" value="AVO34977.1"/>
    <property type="molecule type" value="Genomic_DNA"/>
</dbReference>
<dbReference type="GO" id="GO:0016787">
    <property type="term" value="F:hydrolase activity"/>
    <property type="evidence" value="ECO:0007669"/>
    <property type="project" value="UniProtKB-KW"/>
</dbReference>
<evidence type="ECO:0000313" key="5">
    <source>
        <dbReference type="Proteomes" id="UP000239709"/>
    </source>
</evidence>
<dbReference type="Pfam" id="PF12710">
    <property type="entry name" value="HAD"/>
    <property type="match status" value="1"/>
</dbReference>
<keyword evidence="5" id="KW-1185">Reference proteome</keyword>
<keyword evidence="3" id="KW-0460">Magnesium</keyword>
<dbReference type="SUPFAM" id="SSF56784">
    <property type="entry name" value="HAD-like"/>
    <property type="match status" value="1"/>
</dbReference>
<evidence type="ECO:0000313" key="4">
    <source>
        <dbReference type="EMBL" id="AVO34977.1"/>
    </source>
</evidence>
<reference evidence="4 5" key="1">
    <citation type="submission" date="2018-03" db="EMBL/GenBank/DDBJ databases">
        <title>Genome sequencing of Ottowia sp.</title>
        <authorList>
            <person name="Kim S.-J."/>
            <person name="Heo J."/>
            <person name="Kwon S.-W."/>
        </authorList>
    </citation>
    <scope>NUCLEOTIDE SEQUENCE [LARGE SCALE GENOMIC DNA]</scope>
    <source>
        <strain evidence="4 5">KADR8-3</strain>
    </source>
</reference>
<accession>A0A2S0MGP8</accession>
<dbReference type="InterPro" id="IPR050582">
    <property type="entry name" value="HAD-like_SerB"/>
</dbReference>
<dbReference type="NCBIfam" id="TIGR01490">
    <property type="entry name" value="HAD-SF-IB-hyp1"/>
    <property type="match status" value="1"/>
</dbReference>
<name>A0A2S0MGP8_9BURK</name>
<evidence type="ECO:0000256" key="3">
    <source>
        <dbReference type="ARBA" id="ARBA00022842"/>
    </source>
</evidence>
<dbReference type="RefSeq" id="WP_106703526.1">
    <property type="nucleotide sequence ID" value="NZ_CP027666.1"/>
</dbReference>
<dbReference type="OrthoDB" id="9784466at2"/>
<dbReference type="GO" id="GO:0046872">
    <property type="term" value="F:metal ion binding"/>
    <property type="evidence" value="ECO:0007669"/>
    <property type="project" value="UniProtKB-KW"/>
</dbReference>
<dbReference type="Proteomes" id="UP000239709">
    <property type="component" value="Chromosome"/>
</dbReference>
<dbReference type="PANTHER" id="PTHR43344">
    <property type="entry name" value="PHOSPHOSERINE PHOSPHATASE"/>
    <property type="match status" value="1"/>
</dbReference>
<dbReference type="AlphaFoldDB" id="A0A2S0MGP8"/>
<dbReference type="NCBIfam" id="TIGR01488">
    <property type="entry name" value="HAD-SF-IB"/>
    <property type="match status" value="1"/>
</dbReference>
<dbReference type="PANTHER" id="PTHR43344:SF13">
    <property type="entry name" value="PHOSPHATASE RV3661-RELATED"/>
    <property type="match status" value="1"/>
</dbReference>
<dbReference type="CDD" id="cd02612">
    <property type="entry name" value="HAD_PGPPase"/>
    <property type="match status" value="1"/>
</dbReference>
<keyword evidence="1" id="KW-0479">Metal-binding</keyword>